<dbReference type="AlphaFoldDB" id="W7HXR1"/>
<evidence type="ECO:0008006" key="4">
    <source>
        <dbReference type="Google" id="ProtNLM"/>
    </source>
</evidence>
<dbReference type="Proteomes" id="UP000024837">
    <property type="component" value="Unassembled WGS sequence"/>
</dbReference>
<feature type="chain" id="PRO_5004895615" description="Apple domain-containing protein" evidence="1">
    <location>
        <begin position="25"/>
        <end position="292"/>
    </location>
</feature>
<reference evidence="2 3" key="1">
    <citation type="submission" date="2013-05" db="EMBL/GenBank/DDBJ databases">
        <title>Drechslerella stenobrocha genome reveals carnivorous origination and mechanical trapping mechanism of predatory fungi.</title>
        <authorList>
            <person name="Liu X."/>
            <person name="Zhang W."/>
            <person name="Liu K."/>
        </authorList>
    </citation>
    <scope>NUCLEOTIDE SEQUENCE [LARGE SCALE GENOMIC DNA]</scope>
    <source>
        <strain evidence="2 3">248</strain>
    </source>
</reference>
<dbReference type="HOGENOM" id="CLU_953239_0_0_1"/>
<feature type="signal peptide" evidence="1">
    <location>
        <begin position="1"/>
        <end position="24"/>
    </location>
</feature>
<name>W7HXR1_9PEZI</name>
<dbReference type="OrthoDB" id="5314209at2759"/>
<dbReference type="EMBL" id="KI966435">
    <property type="protein sequence ID" value="EWC44708.1"/>
    <property type="molecule type" value="Genomic_DNA"/>
</dbReference>
<keyword evidence="1" id="KW-0732">Signal</keyword>
<organism evidence="2 3">
    <name type="scientific">Drechslerella stenobrocha 248</name>
    <dbReference type="NCBI Taxonomy" id="1043628"/>
    <lineage>
        <taxon>Eukaryota</taxon>
        <taxon>Fungi</taxon>
        <taxon>Dikarya</taxon>
        <taxon>Ascomycota</taxon>
        <taxon>Pezizomycotina</taxon>
        <taxon>Orbiliomycetes</taxon>
        <taxon>Orbiliales</taxon>
        <taxon>Orbiliaceae</taxon>
        <taxon>Drechslerella</taxon>
    </lineage>
</organism>
<keyword evidence="3" id="KW-1185">Reference proteome</keyword>
<proteinExistence type="predicted"/>
<evidence type="ECO:0000256" key="1">
    <source>
        <dbReference type="SAM" id="SignalP"/>
    </source>
</evidence>
<evidence type="ECO:0000313" key="3">
    <source>
        <dbReference type="Proteomes" id="UP000024837"/>
    </source>
</evidence>
<gene>
    <name evidence="2" type="ORF">DRE_06486</name>
</gene>
<protein>
    <recommendedName>
        <fullName evidence="4">Apple domain-containing protein</fullName>
    </recommendedName>
</protein>
<sequence>MAPTKLTVSAFLIFGLTAIRTTSAATVVSRCDADNCLRYLRADSNYWSAITFCRSYLGTTTRHIVTPVPTTTVVTATRTVFAVQTITSGTTKINYITRNLAPYIAPNKRDVIPGGPVEAAVPEVEAPMRLGKRAPLNPSSACPGSPNRVSSACTCFIGETAEQSTVTRTNTQNTFTPTATVCTATERSQLRDRGSFKDWYATLLPVEQPGADIQKCCNICYRTPDCSLWWVGDYNDLEDTLCRIGVTQNSTTPNRGTTCPNGLLDVYDPYSAYRDAGPFDLGLCAFLTYSDE</sequence>
<accession>W7HXR1</accession>
<evidence type="ECO:0000313" key="2">
    <source>
        <dbReference type="EMBL" id="EWC44708.1"/>
    </source>
</evidence>